<accession>A0A2Y9BE70</accession>
<gene>
    <name evidence="2" type="ORF">A8806_10433</name>
</gene>
<name>A0A2Y9BE70_9FIRM</name>
<dbReference type="AlphaFoldDB" id="A0A2Y9BE70"/>
<dbReference type="EMBL" id="QGDL01000004">
    <property type="protein sequence ID" value="PWJ30170.1"/>
    <property type="molecule type" value="Genomic_DNA"/>
</dbReference>
<keyword evidence="1" id="KW-0472">Membrane</keyword>
<keyword evidence="1" id="KW-1133">Transmembrane helix</keyword>
<reference evidence="2 3" key="1">
    <citation type="submission" date="2018-05" db="EMBL/GenBank/DDBJ databases">
        <title>The Hungate 1000. A catalogue of reference genomes from the rumen microbiome.</title>
        <authorList>
            <person name="Kelly W."/>
        </authorList>
    </citation>
    <scope>NUCLEOTIDE SEQUENCE [LARGE SCALE GENOMIC DNA]</scope>
    <source>
        <strain evidence="2 3">NLAE-zl-C242</strain>
    </source>
</reference>
<sequence>MYKLLSTPAKVTTKQAIATVVLAYVSLIISQLAAVLIGQAVTVIGLPDAVGSAYFHMAGKWEITPMSTGEICYTVTGAVKFNAAVIISSVIFALSHLIGADLLHTKAVIFGTAQLYTVCGI</sequence>
<keyword evidence="3" id="KW-1185">Reference proteome</keyword>
<organism evidence="2 3">
    <name type="scientific">Faecalicatena orotica</name>
    <dbReference type="NCBI Taxonomy" id="1544"/>
    <lineage>
        <taxon>Bacteria</taxon>
        <taxon>Bacillati</taxon>
        <taxon>Bacillota</taxon>
        <taxon>Clostridia</taxon>
        <taxon>Lachnospirales</taxon>
        <taxon>Lachnospiraceae</taxon>
        <taxon>Faecalicatena</taxon>
    </lineage>
</organism>
<dbReference type="OrthoDB" id="9782250at2"/>
<dbReference type="Proteomes" id="UP000245845">
    <property type="component" value="Unassembled WGS sequence"/>
</dbReference>
<keyword evidence="1" id="KW-0812">Transmembrane</keyword>
<comment type="caution">
    <text evidence="2">The sequence shown here is derived from an EMBL/GenBank/DDBJ whole genome shotgun (WGS) entry which is preliminary data.</text>
</comment>
<feature type="transmembrane region" description="Helical" evidence="1">
    <location>
        <begin position="83"/>
        <end position="103"/>
    </location>
</feature>
<feature type="transmembrane region" description="Helical" evidence="1">
    <location>
        <begin position="21"/>
        <end position="46"/>
    </location>
</feature>
<protein>
    <submittedName>
        <fullName evidence="2">Uncharacterized protein</fullName>
    </submittedName>
</protein>
<proteinExistence type="predicted"/>
<dbReference type="RefSeq" id="WP_109730614.1">
    <property type="nucleotide sequence ID" value="NZ_BAAACK010000019.1"/>
</dbReference>
<evidence type="ECO:0000313" key="3">
    <source>
        <dbReference type="Proteomes" id="UP000245845"/>
    </source>
</evidence>
<evidence type="ECO:0000313" key="2">
    <source>
        <dbReference type="EMBL" id="PWJ30170.1"/>
    </source>
</evidence>
<evidence type="ECO:0000256" key="1">
    <source>
        <dbReference type="SAM" id="Phobius"/>
    </source>
</evidence>